<dbReference type="GO" id="GO:0050660">
    <property type="term" value="F:flavin adenine dinucleotide binding"/>
    <property type="evidence" value="ECO:0007669"/>
    <property type="project" value="InterPro"/>
</dbReference>
<dbReference type="PANTHER" id="PTHR43099">
    <property type="entry name" value="UPF0053 PROTEIN YRKA"/>
    <property type="match status" value="1"/>
</dbReference>
<evidence type="ECO:0000256" key="8">
    <source>
        <dbReference type="PROSITE-ProRule" id="PRU00703"/>
    </source>
</evidence>
<protein>
    <recommendedName>
        <fullName evidence="15">HlyC/CorC family transporter</fullName>
    </recommendedName>
</protein>
<dbReference type="Pfam" id="PF03471">
    <property type="entry name" value="CorC_HlyC"/>
    <property type="match status" value="1"/>
</dbReference>
<dbReference type="Proteomes" id="UP000050546">
    <property type="component" value="Unassembled WGS sequence"/>
</dbReference>
<comment type="subcellular location">
    <subcellularLocation>
        <location evidence="1">Cell membrane</location>
        <topology evidence="1">Multi-pass membrane protein</topology>
    </subcellularLocation>
</comment>
<evidence type="ECO:0000259" key="12">
    <source>
        <dbReference type="PROSITE" id="PS51846"/>
    </source>
</evidence>
<dbReference type="GO" id="GO:0005886">
    <property type="term" value="C:plasma membrane"/>
    <property type="evidence" value="ECO:0007669"/>
    <property type="project" value="UniProtKB-SubCell"/>
</dbReference>
<dbReference type="Pfam" id="PF00571">
    <property type="entry name" value="CBS"/>
    <property type="match status" value="2"/>
</dbReference>
<evidence type="ECO:0000259" key="11">
    <source>
        <dbReference type="PROSITE" id="PS51371"/>
    </source>
</evidence>
<accession>A0A1V9H3K4</accession>
<dbReference type="Gene3D" id="3.10.580.10">
    <property type="entry name" value="CBS-domain"/>
    <property type="match status" value="1"/>
</dbReference>
<dbReference type="STRING" id="1437877.GCA_001564415_03454"/>
<evidence type="ECO:0000256" key="2">
    <source>
        <dbReference type="ARBA" id="ARBA00022475"/>
    </source>
</evidence>
<dbReference type="RefSeq" id="WP_057678259.1">
    <property type="nucleotide sequence ID" value="NZ_JAGHVR010000005.1"/>
</dbReference>
<keyword evidence="5 9" id="KW-1133">Transmembrane helix</keyword>
<evidence type="ECO:0008006" key="15">
    <source>
        <dbReference type="Google" id="ProtNLM"/>
    </source>
</evidence>
<dbReference type="Gene3D" id="3.30.465.10">
    <property type="match status" value="1"/>
</dbReference>
<dbReference type="SUPFAM" id="SSF54631">
    <property type="entry name" value="CBS-domain pair"/>
    <property type="match status" value="1"/>
</dbReference>
<dbReference type="InterPro" id="IPR016169">
    <property type="entry name" value="FAD-bd_PCMH_sub2"/>
</dbReference>
<evidence type="ECO:0000256" key="1">
    <source>
        <dbReference type="ARBA" id="ARBA00004651"/>
    </source>
</evidence>
<dbReference type="InterPro" id="IPR046342">
    <property type="entry name" value="CBS_dom_sf"/>
</dbReference>
<evidence type="ECO:0000256" key="4">
    <source>
        <dbReference type="ARBA" id="ARBA00022737"/>
    </source>
</evidence>
<keyword evidence="4" id="KW-0677">Repeat</keyword>
<dbReference type="InterPro" id="IPR002550">
    <property type="entry name" value="CNNM"/>
</dbReference>
<reference evidence="13 14" key="2">
    <citation type="journal article" date="2017" name="Plant Pathol.">
        <title>Pathogenicity and virulence gene content of Xanthomonas strains infecting Araceae, formerly known as Xanthomonas axonopodis pv. dieffenbachiae.</title>
        <authorList>
            <person name="Constantin E.C."/>
            <person name="Haegeman A."/>
            <person name="Van Vaerenbergh J."/>
            <person name="Baeyen S."/>
            <person name="Van Malderghem C."/>
            <person name="Maes M."/>
            <person name="Cottyn B."/>
        </authorList>
    </citation>
    <scope>NUCLEOTIDE SEQUENCE [LARGE SCALE GENOMIC DNA]</scope>
    <source>
        <strain evidence="13 14">LMG 25940</strain>
    </source>
</reference>
<evidence type="ECO:0000313" key="14">
    <source>
        <dbReference type="Proteomes" id="UP000050546"/>
    </source>
</evidence>
<comment type="caution">
    <text evidence="13">The sequence shown here is derived from an EMBL/GenBank/DDBJ whole genome shotgun (WGS) entry which is preliminary data.</text>
</comment>
<gene>
    <name evidence="13" type="ORF">IM53_013420</name>
</gene>
<organism evidence="13 14">
    <name type="scientific">Xanthomonas phaseoli pv. dieffenbachiae</name>
    <dbReference type="NCBI Taxonomy" id="92828"/>
    <lineage>
        <taxon>Bacteria</taxon>
        <taxon>Pseudomonadati</taxon>
        <taxon>Pseudomonadota</taxon>
        <taxon>Gammaproteobacteria</taxon>
        <taxon>Lysobacterales</taxon>
        <taxon>Lysobacteraceae</taxon>
        <taxon>Xanthomonas</taxon>
    </lineage>
</organism>
<dbReference type="InterPro" id="IPR044751">
    <property type="entry name" value="Ion_transp-like_CBS"/>
</dbReference>
<sequence length="461" mass="51134">MSPLHMRSHADVPLPQRMEAAMWGNVLLLLVALLLVLLNGFFVAAEFALVKLRHTQAVGLAQTNGWRGRLLLGVHAHLDAYLSACQLGITLASLGLGWVGEPAFAHLLQPLFDTLGLSPEAAQFTALAIAFSLISFLHIVLGELAPKTMAIRRPERMSLWTAAPLYVFYWLMYPAIWVLNTSANRFLRLLGWGEVEHHSHRYSREELMLIVGRQDPNAATPDQGLALMSHALELPDLVAGDLMRPREHMRSLREGMNLQAVLAEFSESRYSRYPWFDADGEQVLGILHTKDLLVAMARGQNLDDLRPLLRPPTVLTLETPIPNALEQFRTGTTHLALCVEEEGRILGFFTLEDLLEVVVGDIEDEHRHVVRDAPIRGQDGSLLVAGSTSIFRLERLLGQDLSAPDHVNSVGGLILYQLQRLPEEGETLELDGHLLTVRRMAGHRIQAVTVRPVGEAVDAAS</sequence>
<feature type="domain" description="CBS" evidence="11">
    <location>
        <begin position="308"/>
        <end position="365"/>
    </location>
</feature>
<dbReference type="InterPro" id="IPR051676">
    <property type="entry name" value="UPF0053_domain"/>
</dbReference>
<feature type="domain" description="CNNM transmembrane" evidence="12">
    <location>
        <begin position="21"/>
        <end position="223"/>
    </location>
</feature>
<keyword evidence="6 8" id="KW-0129">CBS domain</keyword>
<feature type="domain" description="CBS" evidence="11">
    <location>
        <begin position="243"/>
        <end position="305"/>
    </location>
</feature>
<dbReference type="CDD" id="cd04590">
    <property type="entry name" value="CBS_pair_CorC_HlyC_assoc"/>
    <property type="match status" value="1"/>
</dbReference>
<keyword evidence="2" id="KW-1003">Cell membrane</keyword>
<reference evidence="13 14" key="1">
    <citation type="journal article" date="2016" name="Plant Pathol.">
        <title>Genetic characterization of strains named as Xanthomonas axonopodis pv. dieffenbachiae leads to a taxonomic revision of the X. axonopodis species complex.</title>
        <authorList>
            <person name="Constantin E.C."/>
            <person name="Cleenwerck I."/>
            <person name="Maes M."/>
            <person name="Baeyen S."/>
            <person name="Van Malderghem C."/>
            <person name="De Vos P."/>
            <person name="Cottyn B."/>
        </authorList>
    </citation>
    <scope>NUCLEOTIDE SEQUENCE [LARGE SCALE GENOMIC DNA]</scope>
    <source>
        <strain evidence="13 14">LMG 25940</strain>
    </source>
</reference>
<evidence type="ECO:0000256" key="6">
    <source>
        <dbReference type="ARBA" id="ARBA00023122"/>
    </source>
</evidence>
<feature type="transmembrane region" description="Helical" evidence="10">
    <location>
        <begin position="20"/>
        <end position="44"/>
    </location>
</feature>
<evidence type="ECO:0000256" key="5">
    <source>
        <dbReference type="ARBA" id="ARBA00022989"/>
    </source>
</evidence>
<feature type="transmembrane region" description="Helical" evidence="10">
    <location>
        <begin position="157"/>
        <end position="179"/>
    </location>
</feature>
<dbReference type="PANTHER" id="PTHR43099:SF5">
    <property type="entry name" value="HLYC_CORC FAMILY TRANSPORTER"/>
    <property type="match status" value="1"/>
</dbReference>
<proteinExistence type="predicted"/>
<dbReference type="AlphaFoldDB" id="A0A1V9H3K4"/>
<dbReference type="SMART" id="SM01091">
    <property type="entry name" value="CorC_HlyC"/>
    <property type="match status" value="1"/>
</dbReference>
<evidence type="ECO:0000256" key="7">
    <source>
        <dbReference type="ARBA" id="ARBA00023136"/>
    </source>
</evidence>
<evidence type="ECO:0000256" key="10">
    <source>
        <dbReference type="SAM" id="Phobius"/>
    </source>
</evidence>
<dbReference type="Pfam" id="PF01595">
    <property type="entry name" value="CNNM"/>
    <property type="match status" value="1"/>
</dbReference>
<dbReference type="InterPro" id="IPR036318">
    <property type="entry name" value="FAD-bd_PCMH-like_sf"/>
</dbReference>
<dbReference type="SUPFAM" id="SSF56176">
    <property type="entry name" value="FAD-binding/transporter-associated domain-like"/>
    <property type="match status" value="1"/>
</dbReference>
<evidence type="ECO:0000313" key="13">
    <source>
        <dbReference type="EMBL" id="OQP77327.1"/>
    </source>
</evidence>
<dbReference type="InterPro" id="IPR000644">
    <property type="entry name" value="CBS_dom"/>
</dbReference>
<dbReference type="PROSITE" id="PS51846">
    <property type="entry name" value="CNNM"/>
    <property type="match status" value="1"/>
</dbReference>
<dbReference type="PROSITE" id="PS51371">
    <property type="entry name" value="CBS"/>
    <property type="match status" value="2"/>
</dbReference>
<dbReference type="InterPro" id="IPR005170">
    <property type="entry name" value="Transptr-assoc_dom"/>
</dbReference>
<feature type="transmembrane region" description="Helical" evidence="10">
    <location>
        <begin position="121"/>
        <end position="145"/>
    </location>
</feature>
<keyword evidence="3 9" id="KW-0812">Transmembrane</keyword>
<name>A0A1V9H3K4_9XANT</name>
<keyword evidence="7 9" id="KW-0472">Membrane</keyword>
<evidence type="ECO:0000256" key="9">
    <source>
        <dbReference type="PROSITE-ProRule" id="PRU01193"/>
    </source>
</evidence>
<dbReference type="EMBL" id="JPYI02000081">
    <property type="protein sequence ID" value="OQP77327.1"/>
    <property type="molecule type" value="Genomic_DNA"/>
</dbReference>
<evidence type="ECO:0000256" key="3">
    <source>
        <dbReference type="ARBA" id="ARBA00022692"/>
    </source>
</evidence>